<proteinExistence type="predicted"/>
<dbReference type="Gramene" id="OB03G17250.1">
    <property type="protein sequence ID" value="OB03G17250.1"/>
    <property type="gene ID" value="OB03G17250"/>
</dbReference>
<organism evidence="1">
    <name type="scientific">Oryza brachyantha</name>
    <name type="common">malo sina</name>
    <dbReference type="NCBI Taxonomy" id="4533"/>
    <lineage>
        <taxon>Eukaryota</taxon>
        <taxon>Viridiplantae</taxon>
        <taxon>Streptophyta</taxon>
        <taxon>Embryophyta</taxon>
        <taxon>Tracheophyta</taxon>
        <taxon>Spermatophyta</taxon>
        <taxon>Magnoliopsida</taxon>
        <taxon>Liliopsida</taxon>
        <taxon>Poales</taxon>
        <taxon>Poaceae</taxon>
        <taxon>BOP clade</taxon>
        <taxon>Oryzoideae</taxon>
        <taxon>Oryzeae</taxon>
        <taxon>Oryzinae</taxon>
        <taxon>Oryza</taxon>
    </lineage>
</organism>
<sequence>MQTQRKAEAAEKKQETETPFVVGFFGVKVASVNSCLTASVPTRSAPCTTEIILPASYIFLHKYYVDRGRTCRARTRAKIKQNAPFNTMDTQKEP</sequence>
<dbReference type="AlphaFoldDB" id="J3LKZ9"/>
<protein>
    <submittedName>
        <fullName evidence="1">Uncharacterized protein</fullName>
    </submittedName>
</protein>
<accession>J3LKZ9</accession>
<reference evidence="1" key="1">
    <citation type="journal article" date="2013" name="Nat. Commun.">
        <title>Whole-genome sequencing of Oryza brachyantha reveals mechanisms underlying Oryza genome evolution.</title>
        <authorList>
            <person name="Chen J."/>
            <person name="Huang Q."/>
            <person name="Gao D."/>
            <person name="Wang J."/>
            <person name="Lang Y."/>
            <person name="Liu T."/>
            <person name="Li B."/>
            <person name="Bai Z."/>
            <person name="Luis Goicoechea J."/>
            <person name="Liang C."/>
            <person name="Chen C."/>
            <person name="Zhang W."/>
            <person name="Sun S."/>
            <person name="Liao Y."/>
            <person name="Zhang X."/>
            <person name="Yang L."/>
            <person name="Song C."/>
            <person name="Wang M."/>
            <person name="Shi J."/>
            <person name="Liu G."/>
            <person name="Liu J."/>
            <person name="Zhou H."/>
            <person name="Zhou W."/>
            <person name="Yu Q."/>
            <person name="An N."/>
            <person name="Chen Y."/>
            <person name="Cai Q."/>
            <person name="Wang B."/>
            <person name="Liu B."/>
            <person name="Min J."/>
            <person name="Huang Y."/>
            <person name="Wu H."/>
            <person name="Li Z."/>
            <person name="Zhang Y."/>
            <person name="Yin Y."/>
            <person name="Song W."/>
            <person name="Jiang J."/>
            <person name="Jackson S.A."/>
            <person name="Wing R.A."/>
            <person name="Wang J."/>
            <person name="Chen M."/>
        </authorList>
    </citation>
    <scope>NUCLEOTIDE SEQUENCE [LARGE SCALE GENOMIC DNA]</scope>
    <source>
        <strain evidence="1">cv. IRGC 101232</strain>
    </source>
</reference>
<keyword evidence="2" id="KW-1185">Reference proteome</keyword>
<dbReference type="EnsemblPlants" id="OB03G17250.1">
    <property type="protein sequence ID" value="OB03G17250.1"/>
    <property type="gene ID" value="OB03G17250"/>
</dbReference>
<name>J3LKZ9_ORYBR</name>
<evidence type="ECO:0000313" key="2">
    <source>
        <dbReference type="Proteomes" id="UP000006038"/>
    </source>
</evidence>
<evidence type="ECO:0000313" key="1">
    <source>
        <dbReference type="EnsemblPlants" id="OB03G17250.1"/>
    </source>
</evidence>
<reference evidence="1" key="2">
    <citation type="submission" date="2013-04" db="UniProtKB">
        <authorList>
            <consortium name="EnsemblPlants"/>
        </authorList>
    </citation>
    <scope>IDENTIFICATION</scope>
</reference>
<dbReference type="Proteomes" id="UP000006038">
    <property type="component" value="Chromosome 3"/>
</dbReference>
<dbReference type="HOGENOM" id="CLU_2389702_0_0_1"/>